<dbReference type="PROSITE" id="PS00061">
    <property type="entry name" value="ADH_SHORT"/>
    <property type="match status" value="1"/>
</dbReference>
<dbReference type="SUPFAM" id="SSF51735">
    <property type="entry name" value="NAD(P)-binding Rossmann-fold domains"/>
    <property type="match status" value="1"/>
</dbReference>
<evidence type="ECO:0008006" key="6">
    <source>
        <dbReference type="Google" id="ProtNLM"/>
    </source>
</evidence>
<name>A0A4Z0Y5D2_9PEZI</name>
<keyword evidence="5" id="KW-1185">Reference proteome</keyword>
<dbReference type="OrthoDB" id="2898618at2759"/>
<gene>
    <name evidence="4" type="ORF">E0Z10_g9480</name>
</gene>
<evidence type="ECO:0000313" key="4">
    <source>
        <dbReference type="EMBL" id="TGJ79279.1"/>
    </source>
</evidence>
<evidence type="ECO:0000256" key="2">
    <source>
        <dbReference type="ARBA" id="ARBA00022857"/>
    </source>
</evidence>
<organism evidence="4 5">
    <name type="scientific">Xylaria hypoxylon</name>
    <dbReference type="NCBI Taxonomy" id="37992"/>
    <lineage>
        <taxon>Eukaryota</taxon>
        <taxon>Fungi</taxon>
        <taxon>Dikarya</taxon>
        <taxon>Ascomycota</taxon>
        <taxon>Pezizomycotina</taxon>
        <taxon>Sordariomycetes</taxon>
        <taxon>Xylariomycetidae</taxon>
        <taxon>Xylariales</taxon>
        <taxon>Xylariaceae</taxon>
        <taxon>Xylaria</taxon>
    </lineage>
</organism>
<dbReference type="GO" id="GO:0016491">
    <property type="term" value="F:oxidoreductase activity"/>
    <property type="evidence" value="ECO:0007669"/>
    <property type="project" value="UniProtKB-KW"/>
</dbReference>
<dbReference type="AlphaFoldDB" id="A0A4Z0Y5D2"/>
<dbReference type="STRING" id="37992.A0A4Z0Y5D2"/>
<dbReference type="InterPro" id="IPR020904">
    <property type="entry name" value="Sc_DH/Rdtase_CS"/>
</dbReference>
<keyword evidence="3" id="KW-0560">Oxidoreductase</keyword>
<dbReference type="PRINTS" id="PR00081">
    <property type="entry name" value="GDHRDH"/>
</dbReference>
<dbReference type="PANTHER" id="PTHR43618:SF4">
    <property type="entry name" value="SHORT CHAIN DEHYDROGENASE_REDUCTASE FAMILY (AFU_ORTHOLOGUE AFUA_7G04540)"/>
    <property type="match status" value="1"/>
</dbReference>
<keyword evidence="2" id="KW-0521">NADP</keyword>
<sequence>MTSLQITELFGVKGRVALVTGGSSGLGFMICKGLVSNGAKVYLVALPTDPITKKVEELNEIGKSAGGTAEGIPCDLSSKDAIGELAKIISQKETHLDVLVSNAGVRCDPPIACDVLKVTLEELVASMWSSRASDWDKTFQINTVAHYYLSVALAPLLAAASQLKLGDGKLGRSEGRGAVIITSSCASMHNATNIDLTSYATSKAATDHLVKLLAAKFGRFYIRVVGINPGCEYFIEIRIENVYSHLPVVPSNMNPIGEEGNMFSNLFDQVPAKRPGNEEDIAGAILYLSSKAGSYIDGISLCIDGGRILVANGQT</sequence>
<dbReference type="InterPro" id="IPR002347">
    <property type="entry name" value="SDR_fam"/>
</dbReference>
<dbReference type="Gene3D" id="3.40.50.720">
    <property type="entry name" value="NAD(P)-binding Rossmann-like Domain"/>
    <property type="match status" value="1"/>
</dbReference>
<comment type="similarity">
    <text evidence="1">Belongs to the short-chain dehydrogenases/reductases (SDR) family.</text>
</comment>
<proteinExistence type="inferred from homology"/>
<evidence type="ECO:0000313" key="5">
    <source>
        <dbReference type="Proteomes" id="UP000297716"/>
    </source>
</evidence>
<comment type="caution">
    <text evidence="4">The sequence shown here is derived from an EMBL/GenBank/DDBJ whole genome shotgun (WGS) entry which is preliminary data.</text>
</comment>
<dbReference type="Pfam" id="PF00106">
    <property type="entry name" value="adh_short"/>
    <property type="match status" value="1"/>
</dbReference>
<reference evidence="4 5" key="1">
    <citation type="submission" date="2019-03" db="EMBL/GenBank/DDBJ databases">
        <title>Draft genome sequence of Xylaria hypoxylon DSM 108379, a ubiquitous saprotrophic-parasitic fungi on hardwood.</title>
        <authorList>
            <person name="Buettner E."/>
            <person name="Leonhardt S."/>
            <person name="Gebauer A.M."/>
            <person name="Liers C."/>
            <person name="Hofrichter M."/>
            <person name="Kellner H."/>
        </authorList>
    </citation>
    <scope>NUCLEOTIDE SEQUENCE [LARGE SCALE GENOMIC DNA]</scope>
    <source>
        <strain evidence="4 5">DSM 108379</strain>
    </source>
</reference>
<accession>A0A4Z0Y5D2</accession>
<dbReference type="Proteomes" id="UP000297716">
    <property type="component" value="Unassembled WGS sequence"/>
</dbReference>
<evidence type="ECO:0000256" key="3">
    <source>
        <dbReference type="ARBA" id="ARBA00023002"/>
    </source>
</evidence>
<evidence type="ECO:0000256" key="1">
    <source>
        <dbReference type="ARBA" id="ARBA00006484"/>
    </source>
</evidence>
<dbReference type="PANTHER" id="PTHR43618">
    <property type="entry name" value="7-ALPHA-HYDROXYSTEROID DEHYDROGENASE"/>
    <property type="match status" value="1"/>
</dbReference>
<dbReference type="InterPro" id="IPR052178">
    <property type="entry name" value="Sec_Metab_Biosynth_SDR"/>
</dbReference>
<dbReference type="InterPro" id="IPR036291">
    <property type="entry name" value="NAD(P)-bd_dom_sf"/>
</dbReference>
<dbReference type="EMBL" id="SKBN01000301">
    <property type="protein sequence ID" value="TGJ79279.1"/>
    <property type="molecule type" value="Genomic_DNA"/>
</dbReference>
<protein>
    <recommendedName>
        <fullName evidence="6">Ketoreductase (KR) domain-containing protein</fullName>
    </recommendedName>
</protein>